<comment type="caution">
    <text evidence="2">The sequence shown here is derived from an EMBL/GenBank/DDBJ whole genome shotgun (WGS) entry which is preliminary data.</text>
</comment>
<proteinExistence type="predicted"/>
<evidence type="ECO:0000313" key="4">
    <source>
        <dbReference type="Proteomes" id="UP001527181"/>
    </source>
</evidence>
<accession>A0AAP7DGV9</accession>
<organism evidence="2 3">
    <name type="scientific">Paenibacillus alvei</name>
    <name type="common">Bacillus alvei</name>
    <dbReference type="NCBI Taxonomy" id="44250"/>
    <lineage>
        <taxon>Bacteria</taxon>
        <taxon>Bacillati</taxon>
        <taxon>Bacillota</taxon>
        <taxon>Bacilli</taxon>
        <taxon>Bacillales</taxon>
        <taxon>Paenibacillaceae</taxon>
        <taxon>Paenibacillus</taxon>
    </lineage>
</organism>
<dbReference type="GeneID" id="94489659"/>
<dbReference type="EMBL" id="JABFOR010000001">
    <property type="protein sequence ID" value="NOJ69066.1"/>
    <property type="molecule type" value="Genomic_DNA"/>
</dbReference>
<evidence type="ECO:0000313" key="3">
    <source>
        <dbReference type="Proteomes" id="UP000552038"/>
    </source>
</evidence>
<dbReference type="AlphaFoldDB" id="A0AAP7DGV9"/>
<dbReference type="RefSeq" id="WP_005546874.1">
    <property type="nucleotide sequence ID" value="NZ_JABFOR010000001.1"/>
</dbReference>
<reference evidence="2 3" key="1">
    <citation type="submission" date="2020-05" db="EMBL/GenBank/DDBJ databases">
        <title>Whole genome sequencing and identification of novel metabolites from Paenibacillus alvei strain JR949.</title>
        <authorList>
            <person name="Rajendhran J."/>
            <person name="Sree Pranav P."/>
            <person name="Mahalakshmi B."/>
            <person name="Karthikeyan R."/>
        </authorList>
    </citation>
    <scope>NUCLEOTIDE SEQUENCE [LARGE SCALE GENOMIC DNA]</scope>
    <source>
        <strain evidence="2 3">JR949</strain>
    </source>
</reference>
<gene>
    <name evidence="2" type="ORF">HMI46_00670</name>
    <name evidence="1" type="ORF">M5X12_04170</name>
</gene>
<name>A0AAP7DGV9_PAEAL</name>
<dbReference type="Proteomes" id="UP001527181">
    <property type="component" value="Unassembled WGS sequence"/>
</dbReference>
<keyword evidence="4" id="KW-1185">Reference proteome</keyword>
<dbReference type="EMBL" id="JAMDNP010000006">
    <property type="protein sequence ID" value="MCY9759768.1"/>
    <property type="molecule type" value="Genomic_DNA"/>
</dbReference>
<reference evidence="1 4" key="2">
    <citation type="submission" date="2022-05" db="EMBL/GenBank/DDBJ databases">
        <title>Genome Sequencing of Bee-Associated Microbes.</title>
        <authorList>
            <person name="Dunlap C."/>
        </authorList>
    </citation>
    <scope>NUCLEOTIDE SEQUENCE [LARGE SCALE GENOMIC DNA]</scope>
    <source>
        <strain evidence="1 4">NRRL B-04010</strain>
    </source>
</reference>
<sequence>MRVKVTIRCKCCGEKFILRGKREKGRIETGFKQCICDNRDAFHIDEEPI</sequence>
<protein>
    <submittedName>
        <fullName evidence="2">Uncharacterized protein</fullName>
    </submittedName>
</protein>
<evidence type="ECO:0000313" key="2">
    <source>
        <dbReference type="EMBL" id="NOJ69066.1"/>
    </source>
</evidence>
<dbReference type="Proteomes" id="UP000552038">
    <property type="component" value="Unassembled WGS sequence"/>
</dbReference>
<evidence type="ECO:0000313" key="1">
    <source>
        <dbReference type="EMBL" id="MCY9759768.1"/>
    </source>
</evidence>